<evidence type="ECO:0000256" key="5">
    <source>
        <dbReference type="ARBA" id="ARBA00022741"/>
    </source>
</evidence>
<keyword evidence="10" id="KW-1185">Reference proteome</keyword>
<dbReference type="PROSITE" id="PS50893">
    <property type="entry name" value="ABC_TRANSPORTER_2"/>
    <property type="match status" value="1"/>
</dbReference>
<accession>A0A495IBR0</accession>
<dbReference type="GO" id="GO:0005886">
    <property type="term" value="C:plasma membrane"/>
    <property type="evidence" value="ECO:0007669"/>
    <property type="project" value="UniProtKB-SubCell"/>
</dbReference>
<evidence type="ECO:0000256" key="4">
    <source>
        <dbReference type="ARBA" id="ARBA00022475"/>
    </source>
</evidence>
<evidence type="ECO:0000259" key="8">
    <source>
        <dbReference type="PROSITE" id="PS50893"/>
    </source>
</evidence>
<dbReference type="InterPro" id="IPR050388">
    <property type="entry name" value="ABC_Ni/Peptide_Import"/>
</dbReference>
<comment type="caution">
    <text evidence="9">The sequence shown here is derived from an EMBL/GenBank/DDBJ whole genome shotgun (WGS) entry which is preliminary data.</text>
</comment>
<evidence type="ECO:0000256" key="7">
    <source>
        <dbReference type="ARBA" id="ARBA00023136"/>
    </source>
</evidence>
<comment type="similarity">
    <text evidence="2">Belongs to the ABC transporter superfamily.</text>
</comment>
<dbReference type="RefSeq" id="WP_121368303.1">
    <property type="nucleotide sequence ID" value="NZ_RBKS01000001.1"/>
</dbReference>
<evidence type="ECO:0000256" key="6">
    <source>
        <dbReference type="ARBA" id="ARBA00022840"/>
    </source>
</evidence>
<evidence type="ECO:0000256" key="3">
    <source>
        <dbReference type="ARBA" id="ARBA00022448"/>
    </source>
</evidence>
<evidence type="ECO:0000313" key="10">
    <source>
        <dbReference type="Proteomes" id="UP000280008"/>
    </source>
</evidence>
<evidence type="ECO:0000313" key="9">
    <source>
        <dbReference type="EMBL" id="RKR73437.1"/>
    </source>
</evidence>
<dbReference type="AlphaFoldDB" id="A0A495IBR0"/>
<organism evidence="9 10">
    <name type="scientific">Frondihabitans australicus</name>
    <dbReference type="NCBI Taxonomy" id="386892"/>
    <lineage>
        <taxon>Bacteria</taxon>
        <taxon>Bacillati</taxon>
        <taxon>Actinomycetota</taxon>
        <taxon>Actinomycetes</taxon>
        <taxon>Micrococcales</taxon>
        <taxon>Microbacteriaceae</taxon>
        <taxon>Frondihabitans</taxon>
    </lineage>
</organism>
<dbReference type="InterPro" id="IPR027417">
    <property type="entry name" value="P-loop_NTPase"/>
</dbReference>
<feature type="domain" description="ABC transporter" evidence="8">
    <location>
        <begin position="18"/>
        <end position="264"/>
    </location>
</feature>
<name>A0A495IBR0_9MICO</name>
<comment type="subcellular location">
    <subcellularLocation>
        <location evidence="1">Cell membrane</location>
        <topology evidence="1">Peripheral membrane protein</topology>
    </subcellularLocation>
</comment>
<evidence type="ECO:0000256" key="1">
    <source>
        <dbReference type="ARBA" id="ARBA00004202"/>
    </source>
</evidence>
<keyword evidence="6 9" id="KW-0067">ATP-binding</keyword>
<dbReference type="EMBL" id="RBKS01000001">
    <property type="protein sequence ID" value="RKR73437.1"/>
    <property type="molecule type" value="Genomic_DNA"/>
</dbReference>
<dbReference type="Proteomes" id="UP000280008">
    <property type="component" value="Unassembled WGS sequence"/>
</dbReference>
<dbReference type="CDD" id="cd03257">
    <property type="entry name" value="ABC_NikE_OppD_transporters"/>
    <property type="match status" value="1"/>
</dbReference>
<dbReference type="SUPFAM" id="SSF52540">
    <property type="entry name" value="P-loop containing nucleoside triphosphate hydrolases"/>
    <property type="match status" value="1"/>
</dbReference>
<keyword evidence="3" id="KW-0813">Transport</keyword>
<sequence>MSSATIEAPVRTSTSPMLQLTNLSVSYDGKPAVQNVTFSISSGERYAIIGESGSGKTTVCMAISGFLPRNATISSEERSFQGVPIGATKQKTLIAPRVPGVVTIFQDAMSSLDPVSTIGKQFTAVLNGVRKTSAKEAIERSEGILRSVGLHDVDRIWKSSAARLSGGMRQRVMIALALAAEPQLVIADEPTSALDASLARETMEVLSELTATTGAALLIVSHDIALCARYVDHLVVMRNGRVVESMTPQELAAQAPGSSYGRGLLDSIPTLSNWDVERLRTIDANQEFTA</sequence>
<proteinExistence type="inferred from homology"/>
<dbReference type="InterPro" id="IPR003593">
    <property type="entry name" value="AAA+_ATPase"/>
</dbReference>
<evidence type="ECO:0000256" key="2">
    <source>
        <dbReference type="ARBA" id="ARBA00005417"/>
    </source>
</evidence>
<keyword evidence="7" id="KW-0472">Membrane</keyword>
<dbReference type="SMART" id="SM00382">
    <property type="entry name" value="AAA"/>
    <property type="match status" value="1"/>
</dbReference>
<dbReference type="Gene3D" id="3.40.50.300">
    <property type="entry name" value="P-loop containing nucleotide triphosphate hydrolases"/>
    <property type="match status" value="1"/>
</dbReference>
<dbReference type="PANTHER" id="PTHR43297">
    <property type="entry name" value="OLIGOPEPTIDE TRANSPORT ATP-BINDING PROTEIN APPD"/>
    <property type="match status" value="1"/>
</dbReference>
<dbReference type="OrthoDB" id="8481147at2"/>
<dbReference type="PROSITE" id="PS00211">
    <property type="entry name" value="ABC_TRANSPORTER_1"/>
    <property type="match status" value="1"/>
</dbReference>
<reference evidence="9 10" key="1">
    <citation type="submission" date="2018-10" db="EMBL/GenBank/DDBJ databases">
        <title>Sequencing the genomes of 1000 actinobacteria strains.</title>
        <authorList>
            <person name="Klenk H.-P."/>
        </authorList>
    </citation>
    <scope>NUCLEOTIDE SEQUENCE [LARGE SCALE GENOMIC DNA]</scope>
    <source>
        <strain evidence="9 10">DSM 17894</strain>
    </source>
</reference>
<dbReference type="Pfam" id="PF00005">
    <property type="entry name" value="ABC_tran"/>
    <property type="match status" value="1"/>
</dbReference>
<protein>
    <submittedName>
        <fullName evidence="9">Peptide/nickel transport system ATP-binding protein</fullName>
    </submittedName>
</protein>
<dbReference type="GO" id="GO:0016887">
    <property type="term" value="F:ATP hydrolysis activity"/>
    <property type="evidence" value="ECO:0007669"/>
    <property type="project" value="InterPro"/>
</dbReference>
<gene>
    <name evidence="9" type="ORF">C8E83_0530</name>
</gene>
<keyword evidence="4" id="KW-1003">Cell membrane</keyword>
<dbReference type="InterPro" id="IPR003439">
    <property type="entry name" value="ABC_transporter-like_ATP-bd"/>
</dbReference>
<dbReference type="InterPro" id="IPR017871">
    <property type="entry name" value="ABC_transporter-like_CS"/>
</dbReference>
<dbReference type="PANTHER" id="PTHR43297:SF2">
    <property type="entry name" value="DIPEPTIDE TRANSPORT ATP-BINDING PROTEIN DPPD"/>
    <property type="match status" value="1"/>
</dbReference>
<keyword evidence="5" id="KW-0547">Nucleotide-binding</keyword>
<dbReference type="GO" id="GO:0005524">
    <property type="term" value="F:ATP binding"/>
    <property type="evidence" value="ECO:0007669"/>
    <property type="project" value="UniProtKB-KW"/>
</dbReference>